<dbReference type="InterPro" id="IPR033132">
    <property type="entry name" value="GH_1_N_CS"/>
</dbReference>
<dbReference type="PRINTS" id="PR00131">
    <property type="entry name" value="GLHYDRLASE1"/>
</dbReference>
<dbReference type="GO" id="GO:0005829">
    <property type="term" value="C:cytosol"/>
    <property type="evidence" value="ECO:0007669"/>
    <property type="project" value="TreeGrafter"/>
</dbReference>
<dbReference type="InterPro" id="IPR001360">
    <property type="entry name" value="Glyco_hydro_1"/>
</dbReference>
<sequence>MQKIEFDKDFLWGCATASYQVEGAIDEDGRQPSIWDTFCKKDGAILHGDDGSIAADQYHRYKEDVQLMSELNFQAYRFSIAWPRVLPEGRGEVNQKGLAYYINLSKELHRKGIKVVATLYHWDLPQILQDEGGWAVRSTAYAFADYAKVCFEALGPYVDQWITLNEPFCAAYLGYLYGEHAPGIKNPQKAFQAVHYLNLAHGLAVKEYKKSGLRVPIGTTLNPSLPRPASRKAEDEKAALYARSIFTDVFLYPLVGKGYPKEVTEDMHISFPILDGDMEIIAQPIDFIGINYYMERAVVLDETKPFLHREVPSWQRTTNQDWPIVPYGLLRILKYFDQVTNGLALYITENGCANDDVLLDGRVHDHFRCDYLNEHLAACKKAIDEGVNLKGYFVWSFMDNFEWAWGYSRRFGIVYVDYETQERFPKDSAYMMRDIISGYCEY</sequence>
<comment type="catalytic activity">
    <reaction evidence="1">
        <text>Hydrolysis of terminal, non-reducing beta-D-glucosyl residues with release of beta-D-glucose.</text>
        <dbReference type="EC" id="3.2.1.21"/>
    </reaction>
</comment>
<dbReference type="AlphaFoldDB" id="A0A644WPZ9"/>
<keyword evidence="5" id="KW-0136">Cellulose degradation</keyword>
<accession>A0A644WPZ9</accession>
<dbReference type="InterPro" id="IPR017736">
    <property type="entry name" value="Glyco_hydro_1_beta-glucosidase"/>
</dbReference>
<comment type="caution">
    <text evidence="9">The sequence shown here is derived from an EMBL/GenBank/DDBJ whole genome shotgun (WGS) entry which is preliminary data.</text>
</comment>
<evidence type="ECO:0000256" key="8">
    <source>
        <dbReference type="ARBA" id="ARBA00023326"/>
    </source>
</evidence>
<keyword evidence="7 9" id="KW-0326">Glycosidase</keyword>
<evidence type="ECO:0000313" key="9">
    <source>
        <dbReference type="EMBL" id="MPM05548.1"/>
    </source>
</evidence>
<keyword evidence="6" id="KW-0119">Carbohydrate metabolism</keyword>
<dbReference type="FunFam" id="3.20.20.80:FF:000004">
    <property type="entry name" value="Beta-glucosidase 6-phospho-beta-glucosidase"/>
    <property type="match status" value="1"/>
</dbReference>
<dbReference type="Pfam" id="PF00232">
    <property type="entry name" value="Glyco_hydro_1"/>
    <property type="match status" value="1"/>
</dbReference>
<gene>
    <name evidence="9" type="primary">bglA_6</name>
    <name evidence="9" type="ORF">SDC9_51838</name>
</gene>
<evidence type="ECO:0000256" key="1">
    <source>
        <dbReference type="ARBA" id="ARBA00000448"/>
    </source>
</evidence>
<dbReference type="EC" id="3.2.1.21" evidence="3"/>
<organism evidence="9">
    <name type="scientific">bioreactor metagenome</name>
    <dbReference type="NCBI Taxonomy" id="1076179"/>
    <lineage>
        <taxon>unclassified sequences</taxon>
        <taxon>metagenomes</taxon>
        <taxon>ecological metagenomes</taxon>
    </lineage>
</organism>
<dbReference type="GO" id="GO:0008422">
    <property type="term" value="F:beta-glucosidase activity"/>
    <property type="evidence" value="ECO:0007669"/>
    <property type="project" value="UniProtKB-EC"/>
</dbReference>
<dbReference type="EMBL" id="VSSQ01001143">
    <property type="protein sequence ID" value="MPM05548.1"/>
    <property type="molecule type" value="Genomic_DNA"/>
</dbReference>
<evidence type="ECO:0000256" key="5">
    <source>
        <dbReference type="ARBA" id="ARBA00023001"/>
    </source>
</evidence>
<evidence type="ECO:0000256" key="3">
    <source>
        <dbReference type="ARBA" id="ARBA00012744"/>
    </source>
</evidence>
<evidence type="ECO:0000256" key="2">
    <source>
        <dbReference type="ARBA" id="ARBA00010838"/>
    </source>
</evidence>
<dbReference type="NCBIfam" id="TIGR03356">
    <property type="entry name" value="BGL"/>
    <property type="match status" value="1"/>
</dbReference>
<keyword evidence="8" id="KW-0624">Polysaccharide degradation</keyword>
<evidence type="ECO:0000256" key="4">
    <source>
        <dbReference type="ARBA" id="ARBA00022801"/>
    </source>
</evidence>
<dbReference type="PROSITE" id="PS00653">
    <property type="entry name" value="GLYCOSYL_HYDROL_F1_2"/>
    <property type="match status" value="1"/>
</dbReference>
<evidence type="ECO:0000256" key="6">
    <source>
        <dbReference type="ARBA" id="ARBA00023277"/>
    </source>
</evidence>
<dbReference type="SUPFAM" id="SSF51445">
    <property type="entry name" value="(Trans)glycosidases"/>
    <property type="match status" value="1"/>
</dbReference>
<comment type="similarity">
    <text evidence="2">Belongs to the glycosyl hydrolase 1 family.</text>
</comment>
<dbReference type="GO" id="GO:0030245">
    <property type="term" value="P:cellulose catabolic process"/>
    <property type="evidence" value="ECO:0007669"/>
    <property type="project" value="UniProtKB-KW"/>
</dbReference>
<keyword evidence="4 9" id="KW-0378">Hydrolase</keyword>
<proteinExistence type="inferred from homology"/>
<protein>
    <recommendedName>
        <fullName evidence="3">beta-glucosidase</fullName>
        <ecNumber evidence="3">3.2.1.21</ecNumber>
    </recommendedName>
</protein>
<evidence type="ECO:0000256" key="7">
    <source>
        <dbReference type="ARBA" id="ARBA00023295"/>
    </source>
</evidence>
<dbReference type="Gene3D" id="3.20.20.80">
    <property type="entry name" value="Glycosidases"/>
    <property type="match status" value="1"/>
</dbReference>
<dbReference type="InterPro" id="IPR017853">
    <property type="entry name" value="GH"/>
</dbReference>
<reference evidence="9" key="1">
    <citation type="submission" date="2019-08" db="EMBL/GenBank/DDBJ databases">
        <authorList>
            <person name="Kucharzyk K."/>
            <person name="Murdoch R.W."/>
            <person name="Higgins S."/>
            <person name="Loffler F."/>
        </authorList>
    </citation>
    <scope>NUCLEOTIDE SEQUENCE</scope>
</reference>
<dbReference type="PANTHER" id="PTHR10353">
    <property type="entry name" value="GLYCOSYL HYDROLASE"/>
    <property type="match status" value="1"/>
</dbReference>
<name>A0A644WPZ9_9ZZZZ</name>
<dbReference type="PANTHER" id="PTHR10353:SF36">
    <property type="entry name" value="LP05116P"/>
    <property type="match status" value="1"/>
</dbReference>